<feature type="region of interest" description="Disordered" evidence="1">
    <location>
        <begin position="32"/>
        <end position="70"/>
    </location>
</feature>
<keyword evidence="3" id="KW-1185">Reference proteome</keyword>
<name>K0R8K6_THAOC</name>
<dbReference type="EMBL" id="AGNL01048765">
    <property type="protein sequence ID" value="EJK45116.1"/>
    <property type="molecule type" value="Genomic_DNA"/>
</dbReference>
<evidence type="ECO:0000313" key="3">
    <source>
        <dbReference type="Proteomes" id="UP000266841"/>
    </source>
</evidence>
<protein>
    <submittedName>
        <fullName evidence="2">Uncharacterized protein</fullName>
    </submittedName>
</protein>
<organism evidence="2 3">
    <name type="scientific">Thalassiosira oceanica</name>
    <name type="common">Marine diatom</name>
    <dbReference type="NCBI Taxonomy" id="159749"/>
    <lineage>
        <taxon>Eukaryota</taxon>
        <taxon>Sar</taxon>
        <taxon>Stramenopiles</taxon>
        <taxon>Ochrophyta</taxon>
        <taxon>Bacillariophyta</taxon>
        <taxon>Coscinodiscophyceae</taxon>
        <taxon>Thalassiosirophycidae</taxon>
        <taxon>Thalassiosirales</taxon>
        <taxon>Thalassiosiraceae</taxon>
        <taxon>Thalassiosira</taxon>
    </lineage>
</organism>
<proteinExistence type="predicted"/>
<gene>
    <name evidence="2" type="ORF">THAOC_36284</name>
</gene>
<dbReference type="Proteomes" id="UP000266841">
    <property type="component" value="Unassembled WGS sequence"/>
</dbReference>
<dbReference type="AlphaFoldDB" id="K0R8K6"/>
<sequence>MFGRACAPKLSVADLQVRVLVGDALVGDAFRDGCSPSSSGPRPAAARLAAARLGTSSAGPLSAGPLRPTEPTTRMIRTLTLTKRRMGWAGWRKGDVDDGLESTYRQWDGSDLVVLVGAQVSGA</sequence>
<evidence type="ECO:0000256" key="1">
    <source>
        <dbReference type="SAM" id="MobiDB-lite"/>
    </source>
</evidence>
<accession>K0R8K6</accession>
<comment type="caution">
    <text evidence="2">The sequence shown here is derived from an EMBL/GenBank/DDBJ whole genome shotgun (WGS) entry which is preliminary data.</text>
</comment>
<feature type="compositionally biased region" description="Low complexity" evidence="1">
    <location>
        <begin position="35"/>
        <end position="59"/>
    </location>
</feature>
<evidence type="ECO:0000313" key="2">
    <source>
        <dbReference type="EMBL" id="EJK45116.1"/>
    </source>
</evidence>
<reference evidence="2 3" key="1">
    <citation type="journal article" date="2012" name="Genome Biol.">
        <title>Genome and low-iron response of an oceanic diatom adapted to chronic iron limitation.</title>
        <authorList>
            <person name="Lommer M."/>
            <person name="Specht M."/>
            <person name="Roy A.S."/>
            <person name="Kraemer L."/>
            <person name="Andreson R."/>
            <person name="Gutowska M.A."/>
            <person name="Wolf J."/>
            <person name="Bergner S.V."/>
            <person name="Schilhabel M.B."/>
            <person name="Klostermeier U.C."/>
            <person name="Beiko R.G."/>
            <person name="Rosenstiel P."/>
            <person name="Hippler M."/>
            <person name="Laroche J."/>
        </authorList>
    </citation>
    <scope>NUCLEOTIDE SEQUENCE [LARGE SCALE GENOMIC DNA]</scope>
    <source>
        <strain evidence="2 3">CCMP1005</strain>
    </source>
</reference>